<dbReference type="SUPFAM" id="SSF48452">
    <property type="entry name" value="TPR-like"/>
    <property type="match status" value="1"/>
</dbReference>
<evidence type="ECO:0000256" key="3">
    <source>
        <dbReference type="ARBA" id="ARBA00022692"/>
    </source>
</evidence>
<evidence type="ECO:0000256" key="4">
    <source>
        <dbReference type="ARBA" id="ARBA00022989"/>
    </source>
</evidence>
<evidence type="ECO:0000313" key="9">
    <source>
        <dbReference type="Proteomes" id="UP000199072"/>
    </source>
</evidence>
<evidence type="ECO:0000256" key="1">
    <source>
        <dbReference type="ARBA" id="ARBA00004651"/>
    </source>
</evidence>
<proteinExistence type="predicted"/>
<comment type="subcellular location">
    <subcellularLocation>
        <location evidence="1">Cell membrane</location>
        <topology evidence="1">Multi-pass membrane protein</topology>
    </subcellularLocation>
</comment>
<evidence type="ECO:0000259" key="7">
    <source>
        <dbReference type="Pfam" id="PF13396"/>
    </source>
</evidence>
<dbReference type="RefSeq" id="WP_240315371.1">
    <property type="nucleotide sequence ID" value="NZ_FNAI01000021.1"/>
</dbReference>
<feature type="transmembrane region" description="Helical" evidence="6">
    <location>
        <begin position="6"/>
        <end position="27"/>
    </location>
</feature>
<organism evidence="8 9">
    <name type="scientific">Mucilaginibacter pineti</name>
    <dbReference type="NCBI Taxonomy" id="1391627"/>
    <lineage>
        <taxon>Bacteria</taxon>
        <taxon>Pseudomonadati</taxon>
        <taxon>Bacteroidota</taxon>
        <taxon>Sphingobacteriia</taxon>
        <taxon>Sphingobacteriales</taxon>
        <taxon>Sphingobacteriaceae</taxon>
        <taxon>Mucilaginibacter</taxon>
    </lineage>
</organism>
<gene>
    <name evidence="8" type="ORF">SAMN05216464_12194</name>
</gene>
<dbReference type="STRING" id="1391627.SAMN05216464_12194"/>
<keyword evidence="9" id="KW-1185">Reference proteome</keyword>
<dbReference type="PIRSF" id="PIRSF030959">
    <property type="entry name" value="UCP030959"/>
    <property type="match status" value="1"/>
</dbReference>
<dbReference type="InterPro" id="IPR014562">
    <property type="entry name" value="UCP030959_TPR_rpt-cont"/>
</dbReference>
<evidence type="ECO:0000256" key="6">
    <source>
        <dbReference type="SAM" id="Phobius"/>
    </source>
</evidence>
<dbReference type="InterPro" id="IPR011990">
    <property type="entry name" value="TPR-like_helical_dom_sf"/>
</dbReference>
<reference evidence="8 9" key="1">
    <citation type="submission" date="2016-10" db="EMBL/GenBank/DDBJ databases">
        <authorList>
            <person name="de Groot N.N."/>
        </authorList>
    </citation>
    <scope>NUCLEOTIDE SEQUENCE [LARGE SCALE GENOMIC DNA]</scope>
    <source>
        <strain evidence="8 9">47C3B</strain>
    </source>
</reference>
<dbReference type="Proteomes" id="UP000199072">
    <property type="component" value="Unassembled WGS sequence"/>
</dbReference>
<keyword evidence="4 6" id="KW-1133">Transmembrane helix</keyword>
<dbReference type="Pfam" id="PF13396">
    <property type="entry name" value="PLDc_N"/>
    <property type="match status" value="1"/>
</dbReference>
<keyword evidence="3 6" id="KW-0812">Transmembrane</keyword>
<keyword evidence="2" id="KW-1003">Cell membrane</keyword>
<feature type="domain" description="Cardiolipin synthase N-terminal" evidence="7">
    <location>
        <begin position="20"/>
        <end position="50"/>
    </location>
</feature>
<name>A0A1G7MJ66_9SPHI</name>
<keyword evidence="5 6" id="KW-0472">Membrane</keyword>
<dbReference type="InterPro" id="IPR027379">
    <property type="entry name" value="CLS_N"/>
</dbReference>
<dbReference type="Gene3D" id="1.25.40.10">
    <property type="entry name" value="Tetratricopeptide repeat domain"/>
    <property type="match status" value="1"/>
</dbReference>
<evidence type="ECO:0000256" key="5">
    <source>
        <dbReference type="ARBA" id="ARBA00023136"/>
    </source>
</evidence>
<dbReference type="EMBL" id="FNAI01000021">
    <property type="protein sequence ID" value="SDF61189.1"/>
    <property type="molecule type" value="Genomic_DNA"/>
</dbReference>
<dbReference type="GO" id="GO:0005886">
    <property type="term" value="C:plasma membrane"/>
    <property type="evidence" value="ECO:0007669"/>
    <property type="project" value="UniProtKB-SubCell"/>
</dbReference>
<feature type="transmembrane region" description="Helical" evidence="6">
    <location>
        <begin position="34"/>
        <end position="52"/>
    </location>
</feature>
<protein>
    <recommendedName>
        <fullName evidence="7">Cardiolipin synthase N-terminal domain-containing protein</fullName>
    </recommendedName>
</protein>
<evidence type="ECO:0000256" key="2">
    <source>
        <dbReference type="ARBA" id="ARBA00022475"/>
    </source>
</evidence>
<dbReference type="AlphaFoldDB" id="A0A1G7MJ66"/>
<sequence length="255" mass="29275">MNMLFGGSSLYYIPLILEAVCAIHCLRRGTQQKWLWIIIFLPVIGSLIYIYSEILTNRSVMRVPKIDVGAVLNPGVKLKRLEDQVRFTDTFANRIKLADAYLAGGFTDKAVEIYIASLTGAFSENEHVLAQLIVAYSAQERYAEVIPIAKKLYKLPQFIRSKAHILYAIALEKTGQTNLAEEEFKLMKGRYSYFEPRYQYGLFLVRTGRPEDAYQVFTDILNEVPHLSQMERKSSQQWFSKTKDELKKLSAQKTV</sequence>
<accession>A0A1G7MJ66</accession>
<evidence type="ECO:0000313" key="8">
    <source>
        <dbReference type="EMBL" id="SDF61189.1"/>
    </source>
</evidence>